<dbReference type="InterPro" id="IPR013818">
    <property type="entry name" value="Lipase"/>
</dbReference>
<evidence type="ECO:0000256" key="5">
    <source>
        <dbReference type="PIRSR" id="PIRSR000865-2"/>
    </source>
</evidence>
<dbReference type="GO" id="GO:0052689">
    <property type="term" value="F:carboxylic ester hydrolase activity"/>
    <property type="evidence" value="ECO:0007669"/>
    <property type="project" value="InterPro"/>
</dbReference>
<sequence length="485" mass="53497">MKSLFFFALLFSLQGHSKATKVCYGKYGCFSNDPPFDKSMILLPSDPDSIGTRFLLHTRTNTQKNVVEILNTDNNASIVNSTFDPLLKVKFIVHGYTQNGESAWVKEMAVELLKKEKMNVIVVDWGLGSSVLNLYDVAAGNTRLVGAQVAELIDVLHRKFHVPLTKFHIIGHSLGAQTAGFAGERLVKSGKVIGRITGLDPARPGFDFDDGRTRLDPTDALFVDVIHSDVKNGAIDSSLGLQRPCGHVDYYPKGGKEQPGCATSHVVGGAVNSFLDHGQVSLPWMIACNHMKSVAYFIASIHSSCAMKAFPCGNWEDFQDGKCFLCHGKCSQMGYNADQYRGSRPVLAFLKTVKQEPFCVGDNYYRVVLHSKAGSNLFSISSIIHDKISVKLIGSKGTVETVRPRSVKHGKDSFLLSSARDIGKLQSVEVQLNGYASFLKKVVVHSKATNKRYTACFRKQLGSYFSYLISSNYTQAFVEGRHRRC</sequence>
<dbReference type="GO" id="GO:0016042">
    <property type="term" value="P:lipid catabolic process"/>
    <property type="evidence" value="ECO:0007669"/>
    <property type="project" value="TreeGrafter"/>
</dbReference>
<evidence type="ECO:0000256" key="7">
    <source>
        <dbReference type="SAM" id="SignalP"/>
    </source>
</evidence>
<feature type="binding site" evidence="5">
    <location>
        <position position="216"/>
    </location>
    <ligand>
        <name>Ca(2+)</name>
        <dbReference type="ChEBI" id="CHEBI:29108"/>
    </ligand>
</feature>
<name>A0A2B4SUR2_STYPI</name>
<comment type="caution">
    <text evidence="9">The sequence shown here is derived from an EMBL/GenBank/DDBJ whole genome shotgun (WGS) entry which is preliminary data.</text>
</comment>
<feature type="domain" description="Lipase" evidence="8">
    <location>
        <begin position="21"/>
        <end position="358"/>
    </location>
</feature>
<dbReference type="InterPro" id="IPR000734">
    <property type="entry name" value="TAG_lipase"/>
</dbReference>
<proteinExistence type="inferred from homology"/>
<dbReference type="FunFam" id="3.40.50.1820:FF:000033">
    <property type="entry name" value="Pancreatic triacylglycerol lipase"/>
    <property type="match status" value="1"/>
</dbReference>
<gene>
    <name evidence="9" type="primary">PNLIPRP2</name>
    <name evidence="9" type="ORF">AWC38_SpisGene2942</name>
</gene>
<dbReference type="InterPro" id="IPR016272">
    <property type="entry name" value="Lipase_LIPH"/>
</dbReference>
<dbReference type="SUPFAM" id="SSF53474">
    <property type="entry name" value="alpha/beta-Hydrolases"/>
    <property type="match status" value="1"/>
</dbReference>
<dbReference type="EMBL" id="LSMT01000026">
    <property type="protein sequence ID" value="PFX32145.1"/>
    <property type="molecule type" value="Genomic_DNA"/>
</dbReference>
<dbReference type="Proteomes" id="UP000225706">
    <property type="component" value="Unassembled WGS sequence"/>
</dbReference>
<dbReference type="OrthoDB" id="199913at2759"/>
<keyword evidence="3" id="KW-0964">Secreted</keyword>
<feature type="active site" description="Charge relay system" evidence="4">
    <location>
        <position position="290"/>
    </location>
</feature>
<dbReference type="GO" id="GO:0016298">
    <property type="term" value="F:lipase activity"/>
    <property type="evidence" value="ECO:0007669"/>
    <property type="project" value="InterPro"/>
</dbReference>
<dbReference type="Gene3D" id="3.40.50.1820">
    <property type="entry name" value="alpha/beta hydrolase"/>
    <property type="match status" value="1"/>
</dbReference>
<feature type="active site" description="Charge relay system" evidence="4">
    <location>
        <position position="200"/>
    </location>
</feature>
<evidence type="ECO:0000313" key="10">
    <source>
        <dbReference type="Proteomes" id="UP000225706"/>
    </source>
</evidence>
<comment type="similarity">
    <text evidence="2 6">Belongs to the AB hydrolase superfamily. Lipase family.</text>
</comment>
<evidence type="ECO:0000259" key="8">
    <source>
        <dbReference type="Pfam" id="PF00151"/>
    </source>
</evidence>
<dbReference type="InterPro" id="IPR033906">
    <property type="entry name" value="Lipase_N"/>
</dbReference>
<evidence type="ECO:0000256" key="6">
    <source>
        <dbReference type="RuleBase" id="RU004262"/>
    </source>
</evidence>
<evidence type="ECO:0000256" key="2">
    <source>
        <dbReference type="ARBA" id="ARBA00010701"/>
    </source>
</evidence>
<dbReference type="STRING" id="50429.A0A2B4SUR2"/>
<feature type="signal peptide" evidence="7">
    <location>
        <begin position="1"/>
        <end position="19"/>
    </location>
</feature>
<feature type="active site" description="Nucleophile" evidence="4">
    <location>
        <position position="173"/>
    </location>
</feature>
<keyword evidence="5" id="KW-0106">Calcium</keyword>
<reference evidence="10" key="1">
    <citation type="journal article" date="2017" name="bioRxiv">
        <title>Comparative analysis of the genomes of Stylophora pistillata and Acropora digitifera provides evidence for extensive differences between species of corals.</title>
        <authorList>
            <person name="Voolstra C.R."/>
            <person name="Li Y."/>
            <person name="Liew Y.J."/>
            <person name="Baumgarten S."/>
            <person name="Zoccola D."/>
            <person name="Flot J.-F."/>
            <person name="Tambutte S."/>
            <person name="Allemand D."/>
            <person name="Aranda M."/>
        </authorList>
    </citation>
    <scope>NUCLEOTIDE SEQUENCE [LARGE SCALE GENOMIC DNA]</scope>
</reference>
<dbReference type="PRINTS" id="PR00821">
    <property type="entry name" value="TAGLIPASE"/>
</dbReference>
<dbReference type="GO" id="GO:0046872">
    <property type="term" value="F:metal ion binding"/>
    <property type="evidence" value="ECO:0007669"/>
    <property type="project" value="UniProtKB-KW"/>
</dbReference>
<accession>A0A2B4SUR2</accession>
<dbReference type="CDD" id="cd00707">
    <property type="entry name" value="Pancreat_lipase_like"/>
    <property type="match status" value="1"/>
</dbReference>
<dbReference type="InterPro" id="IPR029058">
    <property type="entry name" value="AB_hydrolase_fold"/>
</dbReference>
<protein>
    <submittedName>
        <fullName evidence="9">Pancreatic lipase-related protein 2</fullName>
    </submittedName>
</protein>
<dbReference type="Gene3D" id="2.60.60.20">
    <property type="entry name" value="PLAT/LH2 domain"/>
    <property type="match status" value="1"/>
</dbReference>
<evidence type="ECO:0000256" key="1">
    <source>
        <dbReference type="ARBA" id="ARBA00004613"/>
    </source>
</evidence>
<comment type="subcellular location">
    <subcellularLocation>
        <location evidence="1">Secreted</location>
    </subcellularLocation>
</comment>
<keyword evidence="10" id="KW-1185">Reference proteome</keyword>
<organism evidence="9 10">
    <name type="scientific">Stylophora pistillata</name>
    <name type="common">Smooth cauliflower coral</name>
    <dbReference type="NCBI Taxonomy" id="50429"/>
    <lineage>
        <taxon>Eukaryota</taxon>
        <taxon>Metazoa</taxon>
        <taxon>Cnidaria</taxon>
        <taxon>Anthozoa</taxon>
        <taxon>Hexacorallia</taxon>
        <taxon>Scleractinia</taxon>
        <taxon>Astrocoeniina</taxon>
        <taxon>Pocilloporidae</taxon>
        <taxon>Stylophora</taxon>
    </lineage>
</organism>
<evidence type="ECO:0000256" key="3">
    <source>
        <dbReference type="ARBA" id="ARBA00022525"/>
    </source>
</evidence>
<dbReference type="PANTHER" id="PTHR11610">
    <property type="entry name" value="LIPASE"/>
    <property type="match status" value="1"/>
</dbReference>
<keyword evidence="5" id="KW-0479">Metal-binding</keyword>
<feature type="binding site" evidence="5">
    <location>
        <position position="214"/>
    </location>
    <ligand>
        <name>Ca(2+)</name>
        <dbReference type="ChEBI" id="CHEBI:29108"/>
    </ligand>
</feature>
<dbReference type="PANTHER" id="PTHR11610:SF181">
    <property type="entry name" value="INACTIVE PANCREATIC LIPASE-RELATED PROTEIN 1-LIKE"/>
    <property type="match status" value="1"/>
</dbReference>
<evidence type="ECO:0000313" key="9">
    <source>
        <dbReference type="EMBL" id="PFX32145.1"/>
    </source>
</evidence>
<feature type="chain" id="PRO_5012812362" evidence="7">
    <location>
        <begin position="20"/>
        <end position="485"/>
    </location>
</feature>
<dbReference type="GO" id="GO:0005615">
    <property type="term" value="C:extracellular space"/>
    <property type="evidence" value="ECO:0007669"/>
    <property type="project" value="TreeGrafter"/>
</dbReference>
<evidence type="ECO:0000256" key="4">
    <source>
        <dbReference type="PIRSR" id="PIRSR000865-1"/>
    </source>
</evidence>
<feature type="binding site" evidence="5">
    <location>
        <position position="219"/>
    </location>
    <ligand>
        <name>Ca(2+)</name>
        <dbReference type="ChEBI" id="CHEBI:29108"/>
    </ligand>
</feature>
<keyword evidence="7" id="KW-0732">Signal</keyword>
<dbReference type="PIRSF" id="PIRSF000865">
    <property type="entry name" value="Lipoprotein_lipase_LIPH"/>
    <property type="match status" value="1"/>
</dbReference>
<dbReference type="Pfam" id="PF00151">
    <property type="entry name" value="Lipase"/>
    <property type="match status" value="1"/>
</dbReference>
<dbReference type="AlphaFoldDB" id="A0A2B4SUR2"/>